<dbReference type="SUPFAM" id="SSF53335">
    <property type="entry name" value="S-adenosyl-L-methionine-dependent methyltransferases"/>
    <property type="match status" value="1"/>
</dbReference>
<dbReference type="Gene3D" id="3.40.50.150">
    <property type="entry name" value="Vaccinia Virus protein VP39"/>
    <property type="match status" value="1"/>
</dbReference>
<organism evidence="1">
    <name type="scientific">marine sediment metagenome</name>
    <dbReference type="NCBI Taxonomy" id="412755"/>
    <lineage>
        <taxon>unclassified sequences</taxon>
        <taxon>metagenomes</taxon>
        <taxon>ecological metagenomes</taxon>
    </lineage>
</organism>
<dbReference type="InterPro" id="IPR029063">
    <property type="entry name" value="SAM-dependent_MTases_sf"/>
</dbReference>
<name>A0A0F9A0E0_9ZZZZ</name>
<dbReference type="EMBL" id="LAZR01045140">
    <property type="protein sequence ID" value="KKK99588.1"/>
    <property type="molecule type" value="Genomic_DNA"/>
</dbReference>
<gene>
    <name evidence="1" type="ORF">LCGC14_2631250</name>
</gene>
<comment type="caution">
    <text evidence="1">The sequence shown here is derived from an EMBL/GenBank/DDBJ whole genome shotgun (WGS) entry which is preliminary data.</text>
</comment>
<protein>
    <recommendedName>
        <fullName evidence="2">SAM-dependent methyltransferase TRM5/TYW2-type domain-containing protein</fullName>
    </recommendedName>
</protein>
<accession>A0A0F9A0E0</accession>
<evidence type="ECO:0000313" key="1">
    <source>
        <dbReference type="EMBL" id="KKK99588.1"/>
    </source>
</evidence>
<reference evidence="1" key="1">
    <citation type="journal article" date="2015" name="Nature">
        <title>Complex archaea that bridge the gap between prokaryotes and eukaryotes.</title>
        <authorList>
            <person name="Spang A."/>
            <person name="Saw J.H."/>
            <person name="Jorgensen S.L."/>
            <person name="Zaremba-Niedzwiedzka K."/>
            <person name="Martijn J."/>
            <person name="Lind A.E."/>
            <person name="van Eijk R."/>
            <person name="Schleper C."/>
            <person name="Guy L."/>
            <person name="Ettema T.J."/>
        </authorList>
    </citation>
    <scope>NUCLEOTIDE SEQUENCE</scope>
</reference>
<dbReference type="AlphaFoldDB" id="A0A0F9A0E0"/>
<evidence type="ECO:0008006" key="2">
    <source>
        <dbReference type="Google" id="ProtNLM"/>
    </source>
</evidence>
<proteinExistence type="predicted"/>
<sequence length="162" mass="18491">MNLIKRNKVRLSFIVNEILKKIFKIPIYIDGSISLKKATLYTRCKNYVDNCNGENNSDMKTNGELRFMNHILGQCKIIFDIGANIGEWTTLALNINNNLNIHCFEPNYYAFNKLIQNNFPTNVICNNFGLSSIKGEKDLYIFENGSGRNPCSANCSHIVCRL</sequence>